<dbReference type="RefSeq" id="WP_116048389.1">
    <property type="nucleotide sequence ID" value="NZ_QUBQ01000004.1"/>
</dbReference>
<evidence type="ECO:0000313" key="5">
    <source>
        <dbReference type="Proteomes" id="UP000261905"/>
    </source>
</evidence>
<dbReference type="SUPFAM" id="SSF51261">
    <property type="entry name" value="Duplicated hybrid motif"/>
    <property type="match status" value="1"/>
</dbReference>
<dbReference type="Pfam" id="PF01551">
    <property type="entry name" value="Peptidase_M23"/>
    <property type="match status" value="1"/>
</dbReference>
<dbReference type="InterPro" id="IPR011098">
    <property type="entry name" value="G5_dom"/>
</dbReference>
<dbReference type="CDD" id="cd12797">
    <property type="entry name" value="M23_peptidase"/>
    <property type="match status" value="1"/>
</dbReference>
<dbReference type="AlphaFoldDB" id="A0A371P918"/>
<dbReference type="PROSITE" id="PS51109">
    <property type="entry name" value="G5"/>
    <property type="match status" value="1"/>
</dbReference>
<dbReference type="PANTHER" id="PTHR21666:SF289">
    <property type="entry name" value="L-ALA--D-GLU ENDOPEPTIDASE"/>
    <property type="match status" value="1"/>
</dbReference>
<evidence type="ECO:0000313" key="4">
    <source>
        <dbReference type="EMBL" id="REK71996.1"/>
    </source>
</evidence>
<dbReference type="PANTHER" id="PTHR21666">
    <property type="entry name" value="PEPTIDASE-RELATED"/>
    <property type="match status" value="1"/>
</dbReference>
<evidence type="ECO:0000259" key="2">
    <source>
        <dbReference type="PROSITE" id="PS51109"/>
    </source>
</evidence>
<evidence type="ECO:0000256" key="1">
    <source>
        <dbReference type="ARBA" id="ARBA00022729"/>
    </source>
</evidence>
<dbReference type="InterPro" id="IPR011055">
    <property type="entry name" value="Dup_hybrid_motif"/>
</dbReference>
<dbReference type="OrthoDB" id="9805799at2"/>
<accession>A0A371P918</accession>
<reference evidence="4 5" key="1">
    <citation type="submission" date="2018-08" db="EMBL/GenBank/DDBJ databases">
        <title>Paenibacillus sp. M4BSY-1, whole genome shotgun sequence.</title>
        <authorList>
            <person name="Tuo L."/>
        </authorList>
    </citation>
    <scope>NUCLEOTIDE SEQUENCE [LARGE SCALE GENOMIC DNA]</scope>
    <source>
        <strain evidence="4 5">M4BSY-1</strain>
    </source>
</reference>
<evidence type="ECO:0000259" key="3">
    <source>
        <dbReference type="PROSITE" id="PS51782"/>
    </source>
</evidence>
<dbReference type="InterPro" id="IPR036779">
    <property type="entry name" value="LysM_dom_sf"/>
</dbReference>
<organism evidence="4 5">
    <name type="scientific">Paenibacillus paeoniae</name>
    <dbReference type="NCBI Taxonomy" id="2292705"/>
    <lineage>
        <taxon>Bacteria</taxon>
        <taxon>Bacillati</taxon>
        <taxon>Bacillota</taxon>
        <taxon>Bacilli</taxon>
        <taxon>Bacillales</taxon>
        <taxon>Paenibacillaceae</taxon>
        <taxon>Paenibacillus</taxon>
    </lineage>
</organism>
<sequence>MTGFRDMSRIKKVWERTTQYFRRTRSQDLIGKTEQQAADVIVSAPLWRKKSTQLIGGAAVLLTVAGIIGYQQYTQYVERNTFQFYHVYMNGEVVGTVENPGAVDQLVDAAAVKVQQANPDITMVLDSGDITYESDKAFKAVPETEATLAKLEGMFTSHAVGVEVKIDGNVIGVVKDQATADSILKRVQSKFAPELAAAAKGSRTVTALSYNKEGKVEVSEPESDQELTEPGRVVTAVSFVEEVQVASVDISPTEIAEGEEVYKKIIDGSTKPTKYIVQSGDCIGCIAQKFEISPQVIYENNPWIEDDRITVGDELDLTVLQPELTVRTVESVVELEKIAAPVEVNKNDKIRVGETKVIRQGVEGTQRLTYEIVKQNGYVVTEELMNKEVIVEPISEIVEKGTMVVLGEGTGRFAIPVKNYRITSKYGQRWGRLHSGIDFIGNKGIRASDSGVVEYVGSRTGTGKTIIINHQNGFKTLYGHLNSYNVKQGAKVQKGDQIGIMGNTGNSTGTHLHFEIHKNGVPQNPMKYL</sequence>
<dbReference type="Pfam" id="PF01476">
    <property type="entry name" value="LysM"/>
    <property type="match status" value="1"/>
</dbReference>
<dbReference type="GO" id="GO:0004222">
    <property type="term" value="F:metalloendopeptidase activity"/>
    <property type="evidence" value="ECO:0007669"/>
    <property type="project" value="TreeGrafter"/>
</dbReference>
<dbReference type="Pfam" id="PF07501">
    <property type="entry name" value="G5"/>
    <property type="match status" value="1"/>
</dbReference>
<keyword evidence="5" id="KW-1185">Reference proteome</keyword>
<dbReference type="SUPFAM" id="SSF54106">
    <property type="entry name" value="LysM domain"/>
    <property type="match status" value="1"/>
</dbReference>
<feature type="domain" description="LysM" evidence="3">
    <location>
        <begin position="273"/>
        <end position="317"/>
    </location>
</feature>
<dbReference type="Gene3D" id="2.20.230.10">
    <property type="entry name" value="Resuscitation-promoting factor rpfb"/>
    <property type="match status" value="1"/>
</dbReference>
<dbReference type="SMART" id="SM00257">
    <property type="entry name" value="LysM"/>
    <property type="match status" value="1"/>
</dbReference>
<dbReference type="InterPro" id="IPR016047">
    <property type="entry name" value="M23ase_b-sheet_dom"/>
</dbReference>
<dbReference type="InterPro" id="IPR050570">
    <property type="entry name" value="Cell_wall_metabolism_enzyme"/>
</dbReference>
<dbReference type="Gene3D" id="2.70.70.10">
    <property type="entry name" value="Glucose Permease (Domain IIA)"/>
    <property type="match status" value="1"/>
</dbReference>
<dbReference type="Gene3D" id="3.10.350.10">
    <property type="entry name" value="LysM domain"/>
    <property type="match status" value="1"/>
</dbReference>
<gene>
    <name evidence="4" type="ORF">DX130_20095</name>
</gene>
<dbReference type="InterPro" id="IPR018392">
    <property type="entry name" value="LysM"/>
</dbReference>
<proteinExistence type="predicted"/>
<feature type="domain" description="G5" evidence="2">
    <location>
        <begin position="324"/>
        <end position="404"/>
    </location>
</feature>
<dbReference type="CDD" id="cd00118">
    <property type="entry name" value="LysM"/>
    <property type="match status" value="1"/>
</dbReference>
<dbReference type="SMART" id="SM01208">
    <property type="entry name" value="G5"/>
    <property type="match status" value="1"/>
</dbReference>
<dbReference type="PROSITE" id="PS51782">
    <property type="entry name" value="LYSM"/>
    <property type="match status" value="1"/>
</dbReference>
<dbReference type="Proteomes" id="UP000261905">
    <property type="component" value="Unassembled WGS sequence"/>
</dbReference>
<keyword evidence="1" id="KW-0732">Signal</keyword>
<protein>
    <submittedName>
        <fullName evidence="4">LysM peptidoglycan-binding domain-containing protein</fullName>
    </submittedName>
</protein>
<name>A0A371P918_9BACL</name>
<dbReference type="EMBL" id="QUBQ01000004">
    <property type="protein sequence ID" value="REK71996.1"/>
    <property type="molecule type" value="Genomic_DNA"/>
</dbReference>
<comment type="caution">
    <text evidence="4">The sequence shown here is derived from an EMBL/GenBank/DDBJ whole genome shotgun (WGS) entry which is preliminary data.</text>
</comment>